<dbReference type="PANTHER" id="PTHR34068">
    <property type="entry name" value="UPF0145 PROTEIN YBJQ"/>
    <property type="match status" value="1"/>
</dbReference>
<dbReference type="Gene3D" id="3.30.110.70">
    <property type="entry name" value="Hypothetical protein apc22750. Chain B"/>
    <property type="match status" value="1"/>
</dbReference>
<dbReference type="Proteomes" id="UP000760472">
    <property type="component" value="Unassembled WGS sequence"/>
</dbReference>
<name>A0ABS2WCE0_9GAMM</name>
<keyword evidence="3" id="KW-1185">Reference proteome</keyword>
<gene>
    <name evidence="2" type="ORF">JW498_18140</name>
</gene>
<dbReference type="SUPFAM" id="SSF117782">
    <property type="entry name" value="YbjQ-like"/>
    <property type="match status" value="1"/>
</dbReference>
<organism evidence="2 3">
    <name type="scientific">Amphritea pacifica</name>
    <dbReference type="NCBI Taxonomy" id="2811233"/>
    <lineage>
        <taxon>Bacteria</taxon>
        <taxon>Pseudomonadati</taxon>
        <taxon>Pseudomonadota</taxon>
        <taxon>Gammaproteobacteria</taxon>
        <taxon>Oceanospirillales</taxon>
        <taxon>Oceanospirillaceae</taxon>
        <taxon>Amphritea</taxon>
    </lineage>
</organism>
<accession>A0ABS2WCE0</accession>
<dbReference type="EMBL" id="JAFFZP010000037">
    <property type="protein sequence ID" value="MBN0989295.1"/>
    <property type="molecule type" value="Genomic_DNA"/>
</dbReference>
<dbReference type="PANTHER" id="PTHR34068:SF2">
    <property type="entry name" value="UPF0145 PROTEIN SCO3412"/>
    <property type="match status" value="1"/>
</dbReference>
<evidence type="ECO:0000256" key="1">
    <source>
        <dbReference type="ARBA" id="ARBA00010751"/>
    </source>
</evidence>
<dbReference type="RefSeq" id="WP_205212168.1">
    <property type="nucleotide sequence ID" value="NZ_JAFFZO010000044.1"/>
</dbReference>
<dbReference type="InterPro" id="IPR002765">
    <property type="entry name" value="UPF0145_YbjQ-like"/>
</dbReference>
<sequence>MTNLIIFLVLMTLGYLVGQMAEKKHYKSIIQREKQLRELPTIASRFPPTDKLFDQHLVMGNTVISVDYFKRFIAALRNLLGGRVTSYESLLDRARRESLLRMKQQADAMGAEYVFNVKYETASISKGRKNAIGSVEVLAYGTALIASGSGNEV</sequence>
<reference evidence="2 3" key="1">
    <citation type="submission" date="2021-02" db="EMBL/GenBank/DDBJ databases">
        <title>A novel species of genus Amphritea isolated from a fishpond in China.</title>
        <authorList>
            <person name="Lu H."/>
        </authorList>
    </citation>
    <scope>NUCLEOTIDE SEQUENCE [LARGE SCALE GENOMIC DNA]</scope>
    <source>
        <strain evidence="2 3">RP18W</strain>
    </source>
</reference>
<dbReference type="Pfam" id="PF01906">
    <property type="entry name" value="YbjQ_1"/>
    <property type="match status" value="1"/>
</dbReference>
<comment type="similarity">
    <text evidence="1">Belongs to the UPF0145 family.</text>
</comment>
<proteinExistence type="inferred from homology"/>
<evidence type="ECO:0000313" key="2">
    <source>
        <dbReference type="EMBL" id="MBN0989295.1"/>
    </source>
</evidence>
<dbReference type="InterPro" id="IPR035439">
    <property type="entry name" value="UPF0145_dom_sf"/>
</dbReference>
<comment type="caution">
    <text evidence="2">The sequence shown here is derived from an EMBL/GenBank/DDBJ whole genome shotgun (WGS) entry which is preliminary data.</text>
</comment>
<protein>
    <submittedName>
        <fullName evidence="2">Heavy metal-binding domain-containing protein</fullName>
    </submittedName>
</protein>
<evidence type="ECO:0000313" key="3">
    <source>
        <dbReference type="Proteomes" id="UP000760472"/>
    </source>
</evidence>